<reference evidence="1 2" key="1">
    <citation type="submission" date="2023-11" db="EMBL/GenBank/DDBJ databases">
        <title>Draft genome of Azohydromonas lata strain H1 (DSM1123), a polyhydroxyalkanoate producer.</title>
        <authorList>
            <person name="Traversa D."/>
            <person name="D'Addabbo P."/>
            <person name="Pazzani C."/>
            <person name="Manzari C."/>
            <person name="Chiara M."/>
            <person name="Scrascia M."/>
        </authorList>
    </citation>
    <scope>NUCLEOTIDE SEQUENCE [LARGE SCALE GENOMIC DNA]</scope>
    <source>
        <strain evidence="1 2">H1</strain>
    </source>
</reference>
<sequence>MHPSREFFQALHRAFDTTLVDGARAPLLLDALLGQAFDSFAGNVAIQCEDEPPLACGKGCATCCTLRVGATAPEVLLVARFLRAVTPRLLERGIDLVATLREADAQTAGLTEAARVRLRQRCPFIAQGACVIYAVRPLACRGHASHDLKACVDAASGRVLQVPYSEGHRRVRSLVQNAMQSSLRSAGLAWGVYELNRSLLMALDDAGSERRWLDGEDVFASAALNDVPADEMAAAFDALRPQ</sequence>
<accession>A0ABU5IRN9</accession>
<evidence type="ECO:0000313" key="1">
    <source>
        <dbReference type="EMBL" id="MDZ5461559.1"/>
    </source>
</evidence>
<gene>
    <name evidence="1" type="ORF">SM757_33790</name>
</gene>
<evidence type="ECO:0000313" key="2">
    <source>
        <dbReference type="Proteomes" id="UP001293718"/>
    </source>
</evidence>
<comment type="caution">
    <text evidence="1">The sequence shown here is derived from an EMBL/GenBank/DDBJ whole genome shotgun (WGS) entry which is preliminary data.</text>
</comment>
<dbReference type="InterPro" id="IPR005358">
    <property type="entry name" value="Puta_zinc/iron-chelating_dom"/>
</dbReference>
<protein>
    <submittedName>
        <fullName evidence="1">YkgJ family cysteine cluster protein</fullName>
    </submittedName>
</protein>
<dbReference type="Proteomes" id="UP001293718">
    <property type="component" value="Unassembled WGS sequence"/>
</dbReference>
<dbReference type="Pfam" id="PF03692">
    <property type="entry name" value="CxxCxxCC"/>
    <property type="match status" value="1"/>
</dbReference>
<dbReference type="EMBL" id="JAXOJX010000125">
    <property type="protein sequence ID" value="MDZ5461559.1"/>
    <property type="molecule type" value="Genomic_DNA"/>
</dbReference>
<keyword evidence="2" id="KW-1185">Reference proteome</keyword>
<organism evidence="1 2">
    <name type="scientific">Azohydromonas lata</name>
    <dbReference type="NCBI Taxonomy" id="45677"/>
    <lineage>
        <taxon>Bacteria</taxon>
        <taxon>Pseudomonadati</taxon>
        <taxon>Pseudomonadota</taxon>
        <taxon>Betaproteobacteria</taxon>
        <taxon>Burkholderiales</taxon>
        <taxon>Sphaerotilaceae</taxon>
        <taxon>Azohydromonas</taxon>
    </lineage>
</organism>
<proteinExistence type="predicted"/>
<dbReference type="RefSeq" id="WP_322468688.1">
    <property type="nucleotide sequence ID" value="NZ_JAXOJX010000125.1"/>
</dbReference>
<name>A0ABU5IRN9_9BURK</name>